<keyword evidence="5" id="KW-0472">Membrane</keyword>
<evidence type="ECO:0000313" key="7">
    <source>
        <dbReference type="Proteomes" id="UP000326202"/>
    </source>
</evidence>
<keyword evidence="7" id="KW-1185">Reference proteome</keyword>
<dbReference type="InterPro" id="IPR006311">
    <property type="entry name" value="TAT_signal"/>
</dbReference>
<keyword evidence="5" id="KW-0812">Transmembrane</keyword>
<evidence type="ECO:0000256" key="3">
    <source>
        <dbReference type="ARBA" id="ARBA00022729"/>
    </source>
</evidence>
<evidence type="ECO:0000256" key="1">
    <source>
        <dbReference type="ARBA" id="ARBA00004418"/>
    </source>
</evidence>
<dbReference type="PROSITE" id="PS51318">
    <property type="entry name" value="TAT"/>
    <property type="match status" value="1"/>
</dbReference>
<evidence type="ECO:0000256" key="2">
    <source>
        <dbReference type="ARBA" id="ARBA00022448"/>
    </source>
</evidence>
<keyword evidence="2" id="KW-0813">Transport</keyword>
<dbReference type="PRINTS" id="PR00909">
    <property type="entry name" value="SPERMDNBNDNG"/>
</dbReference>
<accession>A0A5J6MID7</accession>
<proteinExistence type="predicted"/>
<dbReference type="EMBL" id="CP042906">
    <property type="protein sequence ID" value="QEX16030.1"/>
    <property type="molecule type" value="Genomic_DNA"/>
</dbReference>
<dbReference type="Pfam" id="PF13416">
    <property type="entry name" value="SBP_bac_8"/>
    <property type="match status" value="1"/>
</dbReference>
<dbReference type="PANTHER" id="PTHR30222">
    <property type="entry name" value="SPERMIDINE/PUTRESCINE-BINDING PERIPLASMIC PROTEIN"/>
    <property type="match status" value="1"/>
</dbReference>
<protein>
    <submittedName>
        <fullName evidence="6">Spermidine/putrescine ABC transporter</fullName>
    </submittedName>
</protein>
<dbReference type="KEGG" id="htq:FRZ44_13200"/>
<dbReference type="GO" id="GO:0042597">
    <property type="term" value="C:periplasmic space"/>
    <property type="evidence" value="ECO:0007669"/>
    <property type="project" value="UniProtKB-SubCell"/>
</dbReference>
<evidence type="ECO:0000256" key="4">
    <source>
        <dbReference type="ARBA" id="ARBA00022764"/>
    </source>
</evidence>
<dbReference type="InterPro" id="IPR006059">
    <property type="entry name" value="SBP"/>
</dbReference>
<dbReference type="GO" id="GO:0019808">
    <property type="term" value="F:polyamine binding"/>
    <property type="evidence" value="ECO:0007669"/>
    <property type="project" value="InterPro"/>
</dbReference>
<evidence type="ECO:0000256" key="5">
    <source>
        <dbReference type="SAM" id="Phobius"/>
    </source>
</evidence>
<reference evidence="6 7" key="1">
    <citation type="submission" date="2019-08" db="EMBL/GenBank/DDBJ databases">
        <title>Hyperibacter terrae gen. nov., sp. nov. and Hyperibacter viscosus sp. nov., two new members in the family Rhodospirillaceae isolated from the rhizosphere of Hypericum perforatum.</title>
        <authorList>
            <person name="Noviana Z."/>
        </authorList>
    </citation>
    <scope>NUCLEOTIDE SEQUENCE [LARGE SCALE GENOMIC DNA]</scope>
    <source>
        <strain evidence="6 7">R5913</strain>
    </source>
</reference>
<evidence type="ECO:0000313" key="6">
    <source>
        <dbReference type="EMBL" id="QEX16030.1"/>
    </source>
</evidence>
<dbReference type="PANTHER" id="PTHR30222:SF17">
    <property type="entry name" value="SPERMIDINE_PUTRESCINE-BINDING PERIPLASMIC PROTEIN"/>
    <property type="match status" value="1"/>
</dbReference>
<dbReference type="GO" id="GO:0015846">
    <property type="term" value="P:polyamine transport"/>
    <property type="evidence" value="ECO:0007669"/>
    <property type="project" value="InterPro"/>
</dbReference>
<dbReference type="AlphaFoldDB" id="A0A5J6MID7"/>
<sequence length="371" mass="41293">MEKNELRDRLAAGRLTRRQFARAAAAAGVGLVTLPLLARHGAADTGQIEYYTWATYEDPNLHKAFTAKYGHEPNHSTFGEEEEALQKMRSGYHPDVTHPCSYSVPRWYEAGIIKPIDTSRLSHYGDIFPELKTIKGTTKDGKALFVPFDWGNSSVLYRTDLVDSNTDSWMLLFDEKYKGRLATYDSVDGAVSSAALVLGFKNIGTLDDGQLAKVRDLMIKQKPLLRYYWTDQTSVEQGLASGELVAAYAWNASVVALKKQGVPVAYMNPKEGILTWVCGMALVKDAPGDEQAAYDFIDAMIDPQSGQYLIDNDGYGHSNRKSFDLVKPERLAELGLRDPVALFKQGVFFEETPTAFKEKYISMFEAVKAGL</sequence>
<organism evidence="6 7">
    <name type="scientific">Hypericibacter terrae</name>
    <dbReference type="NCBI Taxonomy" id="2602015"/>
    <lineage>
        <taxon>Bacteria</taxon>
        <taxon>Pseudomonadati</taxon>
        <taxon>Pseudomonadota</taxon>
        <taxon>Alphaproteobacteria</taxon>
        <taxon>Rhodospirillales</taxon>
        <taxon>Dongiaceae</taxon>
        <taxon>Hypericibacter</taxon>
    </lineage>
</organism>
<keyword evidence="3" id="KW-0732">Signal</keyword>
<keyword evidence="4" id="KW-0574">Periplasm</keyword>
<dbReference type="CDD" id="cd13588">
    <property type="entry name" value="PBP2_polyamine_1"/>
    <property type="match status" value="1"/>
</dbReference>
<dbReference type="Proteomes" id="UP000326202">
    <property type="component" value="Chromosome"/>
</dbReference>
<feature type="transmembrane region" description="Helical" evidence="5">
    <location>
        <begin position="20"/>
        <end position="38"/>
    </location>
</feature>
<comment type="subcellular location">
    <subcellularLocation>
        <location evidence="1">Periplasm</location>
    </subcellularLocation>
</comment>
<keyword evidence="5" id="KW-1133">Transmembrane helix</keyword>
<name>A0A5J6MID7_9PROT</name>
<dbReference type="SUPFAM" id="SSF53850">
    <property type="entry name" value="Periplasmic binding protein-like II"/>
    <property type="match status" value="1"/>
</dbReference>
<dbReference type="Gene3D" id="3.40.190.10">
    <property type="entry name" value="Periplasmic binding protein-like II"/>
    <property type="match status" value="2"/>
</dbReference>
<dbReference type="InterPro" id="IPR001188">
    <property type="entry name" value="Sperm_putr-bd"/>
</dbReference>
<gene>
    <name evidence="6" type="ORF">FRZ44_13200</name>
</gene>
<dbReference type="RefSeq" id="WP_191908449.1">
    <property type="nucleotide sequence ID" value="NZ_CP042906.1"/>
</dbReference>